<dbReference type="InterPro" id="IPR036291">
    <property type="entry name" value="NAD(P)-bd_dom_sf"/>
</dbReference>
<dbReference type="EMBL" id="BONE01000063">
    <property type="protein sequence ID" value="GIF76511.1"/>
    <property type="molecule type" value="Genomic_DNA"/>
</dbReference>
<evidence type="ECO:0000313" key="2">
    <source>
        <dbReference type="EMBL" id="GIF76511.1"/>
    </source>
</evidence>
<dbReference type="PRINTS" id="PR00081">
    <property type="entry name" value="GDHRDH"/>
</dbReference>
<name>A0ABQ4CYZ2_9ACTN</name>
<dbReference type="PROSITE" id="PS00061">
    <property type="entry name" value="ADH_SHORT"/>
    <property type="match status" value="1"/>
</dbReference>
<dbReference type="SUPFAM" id="SSF51735">
    <property type="entry name" value="NAD(P)-binding Rossmann-fold domains"/>
    <property type="match status" value="1"/>
</dbReference>
<evidence type="ECO:0000256" key="1">
    <source>
        <dbReference type="ARBA" id="ARBA00006484"/>
    </source>
</evidence>
<reference evidence="2 3" key="1">
    <citation type="submission" date="2021-01" db="EMBL/GenBank/DDBJ databases">
        <title>Whole genome shotgun sequence of Asanoa siamensis NBRC 107932.</title>
        <authorList>
            <person name="Komaki H."/>
            <person name="Tamura T."/>
        </authorList>
    </citation>
    <scope>NUCLEOTIDE SEQUENCE [LARGE SCALE GENOMIC DNA]</scope>
    <source>
        <strain evidence="2 3">NBRC 107932</strain>
    </source>
</reference>
<dbReference type="InterPro" id="IPR050259">
    <property type="entry name" value="SDR"/>
</dbReference>
<evidence type="ECO:0000313" key="3">
    <source>
        <dbReference type="Proteomes" id="UP000604117"/>
    </source>
</evidence>
<dbReference type="InterPro" id="IPR002347">
    <property type="entry name" value="SDR_fam"/>
</dbReference>
<dbReference type="RefSeq" id="WP_203717384.1">
    <property type="nucleotide sequence ID" value="NZ_BONE01000063.1"/>
</dbReference>
<dbReference type="PRINTS" id="PR00080">
    <property type="entry name" value="SDRFAMILY"/>
</dbReference>
<sequence>MDLGLNGRTVIVTGGSGGIGRHIALGFAAEGADVVVTYRRERSDAEGVVKELDGAGLAVPFDLAAPDAAARLVEAATAWTSRVDVVVNNAVHWGATTPDEDGRFETVPDDDWLAVLRTNVEGALGLTRAAAPGMRRRGWGRLVHLSSSVAVNGMPGGEYYGAAKAALHGFSRSAAFSLGRDGDILSNVVMPGLTRTARNGPIVDVAGERLSEIAPIGRLLDAAEVAKAVVYLGSAANTGITGQVIAVTGGS</sequence>
<protein>
    <submittedName>
        <fullName evidence="2">Beta-ketoacyl-ACP reductase</fullName>
    </submittedName>
</protein>
<dbReference type="PANTHER" id="PTHR42879">
    <property type="entry name" value="3-OXOACYL-(ACYL-CARRIER-PROTEIN) REDUCTASE"/>
    <property type="match status" value="1"/>
</dbReference>
<proteinExistence type="inferred from homology"/>
<organism evidence="2 3">
    <name type="scientific">Asanoa siamensis</name>
    <dbReference type="NCBI Taxonomy" id="926357"/>
    <lineage>
        <taxon>Bacteria</taxon>
        <taxon>Bacillati</taxon>
        <taxon>Actinomycetota</taxon>
        <taxon>Actinomycetes</taxon>
        <taxon>Micromonosporales</taxon>
        <taxon>Micromonosporaceae</taxon>
        <taxon>Asanoa</taxon>
    </lineage>
</organism>
<dbReference type="PANTHER" id="PTHR42879:SF2">
    <property type="entry name" value="3-OXOACYL-[ACYL-CARRIER-PROTEIN] REDUCTASE FABG"/>
    <property type="match status" value="1"/>
</dbReference>
<comment type="caution">
    <text evidence="2">The sequence shown here is derived from an EMBL/GenBank/DDBJ whole genome shotgun (WGS) entry which is preliminary data.</text>
</comment>
<dbReference type="InterPro" id="IPR020904">
    <property type="entry name" value="Sc_DH/Rdtase_CS"/>
</dbReference>
<accession>A0ABQ4CYZ2</accession>
<dbReference type="Pfam" id="PF13561">
    <property type="entry name" value="adh_short_C2"/>
    <property type="match status" value="1"/>
</dbReference>
<gene>
    <name evidence="2" type="primary">fabG_8</name>
    <name evidence="2" type="ORF">Asi02nite_60290</name>
</gene>
<comment type="similarity">
    <text evidence="1">Belongs to the short-chain dehydrogenases/reductases (SDR) family.</text>
</comment>
<dbReference type="Proteomes" id="UP000604117">
    <property type="component" value="Unassembled WGS sequence"/>
</dbReference>
<dbReference type="Gene3D" id="3.40.50.720">
    <property type="entry name" value="NAD(P)-binding Rossmann-like Domain"/>
    <property type="match status" value="1"/>
</dbReference>
<keyword evidence="3" id="KW-1185">Reference proteome</keyword>